<gene>
    <name evidence="4" type="ORF">GGR21_001663</name>
</gene>
<dbReference type="Gene3D" id="2.120.10.30">
    <property type="entry name" value="TolB, C-terminal domain"/>
    <property type="match status" value="1"/>
</dbReference>
<reference evidence="4 5" key="1">
    <citation type="submission" date="2020-08" db="EMBL/GenBank/DDBJ databases">
        <title>Genomic Encyclopedia of Type Strains, Phase IV (KMG-IV): sequencing the most valuable type-strain genomes for metagenomic binning, comparative biology and taxonomic classification.</title>
        <authorList>
            <person name="Goeker M."/>
        </authorList>
    </citation>
    <scope>NUCLEOTIDE SEQUENCE [LARGE SCALE GENOMIC DNA]</scope>
    <source>
        <strain evidence="4 5">DSM 104969</strain>
    </source>
</reference>
<feature type="signal peptide" evidence="3">
    <location>
        <begin position="1"/>
        <end position="20"/>
    </location>
</feature>
<dbReference type="AlphaFoldDB" id="A0A840CNV4"/>
<dbReference type="GO" id="GO:0005576">
    <property type="term" value="C:extracellular region"/>
    <property type="evidence" value="ECO:0007669"/>
    <property type="project" value="UniProtKB-SubCell"/>
</dbReference>
<protein>
    <submittedName>
        <fullName evidence="4">Sugar lactone lactonase YvrE</fullName>
    </submittedName>
</protein>
<comment type="caution">
    <text evidence="4">The sequence shown here is derived from an EMBL/GenBank/DDBJ whole genome shotgun (WGS) entry which is preliminary data.</text>
</comment>
<keyword evidence="3" id="KW-0732">Signal</keyword>
<evidence type="ECO:0000313" key="4">
    <source>
        <dbReference type="EMBL" id="MBB4035768.1"/>
    </source>
</evidence>
<name>A0A840CNV4_9BACT</name>
<evidence type="ECO:0000256" key="2">
    <source>
        <dbReference type="ARBA" id="ARBA00022525"/>
    </source>
</evidence>
<dbReference type="SUPFAM" id="SSF101898">
    <property type="entry name" value="NHL repeat"/>
    <property type="match status" value="1"/>
</dbReference>
<accession>A0A840CNV4</accession>
<dbReference type="EMBL" id="JACIEP010000005">
    <property type="protein sequence ID" value="MBB4035768.1"/>
    <property type="molecule type" value="Genomic_DNA"/>
</dbReference>
<evidence type="ECO:0000256" key="1">
    <source>
        <dbReference type="ARBA" id="ARBA00004613"/>
    </source>
</evidence>
<sequence length="340" mass="38048">MKLKTALIILILLGIFNACSDKPSLIKVAESDYQWTGIAVSEEGRIFVNYPTWKVPSPFKVAEVIDGKEVAYPSMEANELFVCVQSVVIDKLNRLWILDPANPQFKGVVDGGPKLYQIDLRTNEIVRTFSFSDSAYTATSYLNDVRVDTKDDIAYMTDSKDGAIVVLDLKSGNSWRALDNNCPAVMANLDGINFKSTGKSNGITNSDGIELSEDGKMLYFAALTGDILYQIPTSVLRDTTLVCEDRCKEVSILNEKNVPTDGMILYNGKLYMADLPNESVWSFDLATKQGQNLDFGQTIRWADSFAIDADGYVYFTTSQINYPEQERVKYEIYKFRPLVP</sequence>
<evidence type="ECO:0000313" key="5">
    <source>
        <dbReference type="Proteomes" id="UP000555103"/>
    </source>
</evidence>
<dbReference type="PANTHER" id="PTHR10009">
    <property type="entry name" value="PROTEIN YELLOW-RELATED"/>
    <property type="match status" value="1"/>
</dbReference>
<keyword evidence="2" id="KW-0964">Secreted</keyword>
<dbReference type="InterPro" id="IPR017996">
    <property type="entry name" value="MRJP/yellow-related"/>
</dbReference>
<organism evidence="4 5">
    <name type="scientific">Dysgonomonas hofstadii</name>
    <dbReference type="NCBI Taxonomy" id="637886"/>
    <lineage>
        <taxon>Bacteria</taxon>
        <taxon>Pseudomonadati</taxon>
        <taxon>Bacteroidota</taxon>
        <taxon>Bacteroidia</taxon>
        <taxon>Bacteroidales</taxon>
        <taxon>Dysgonomonadaceae</taxon>
        <taxon>Dysgonomonas</taxon>
    </lineage>
</organism>
<evidence type="ECO:0000256" key="3">
    <source>
        <dbReference type="SAM" id="SignalP"/>
    </source>
</evidence>
<proteinExistence type="predicted"/>
<dbReference type="PANTHER" id="PTHR10009:SF18">
    <property type="entry name" value="PROTEIN YELLOW-LIKE PROTEIN"/>
    <property type="match status" value="1"/>
</dbReference>
<dbReference type="InterPro" id="IPR011042">
    <property type="entry name" value="6-blade_b-propeller_TolB-like"/>
</dbReference>
<feature type="chain" id="PRO_5032703061" evidence="3">
    <location>
        <begin position="21"/>
        <end position="340"/>
    </location>
</feature>
<comment type="subcellular location">
    <subcellularLocation>
        <location evidence="1">Secreted</location>
    </subcellularLocation>
</comment>
<dbReference type="RefSeq" id="WP_183306695.1">
    <property type="nucleotide sequence ID" value="NZ_JACIEP010000005.1"/>
</dbReference>
<keyword evidence="5" id="KW-1185">Reference proteome</keyword>
<dbReference type="Pfam" id="PF03022">
    <property type="entry name" value="MRJP"/>
    <property type="match status" value="1"/>
</dbReference>
<dbReference type="Proteomes" id="UP000555103">
    <property type="component" value="Unassembled WGS sequence"/>
</dbReference>